<dbReference type="InterPro" id="IPR036390">
    <property type="entry name" value="WH_DNA-bd_sf"/>
</dbReference>
<dbReference type="GO" id="GO:0008080">
    <property type="term" value="F:N-acetyltransferase activity"/>
    <property type="evidence" value="ECO:0007669"/>
    <property type="project" value="InterPro"/>
</dbReference>
<organism evidence="3 4">
    <name type="scientific">Undibacterium pigrum</name>
    <dbReference type="NCBI Taxonomy" id="401470"/>
    <lineage>
        <taxon>Bacteria</taxon>
        <taxon>Pseudomonadati</taxon>
        <taxon>Pseudomonadota</taxon>
        <taxon>Betaproteobacteria</taxon>
        <taxon>Burkholderiales</taxon>
        <taxon>Oxalobacteraceae</taxon>
        <taxon>Undibacterium</taxon>
    </lineage>
</organism>
<accession>A0A318K111</accession>
<dbReference type="SUPFAM" id="SSF55729">
    <property type="entry name" value="Acyl-CoA N-acyltransferases (Nat)"/>
    <property type="match status" value="1"/>
</dbReference>
<dbReference type="InterPro" id="IPR000182">
    <property type="entry name" value="GNAT_dom"/>
</dbReference>
<protein>
    <submittedName>
        <fullName evidence="3">MarR family transcriptional regulator with acetyltransferase activity</fullName>
    </submittedName>
</protein>
<dbReference type="PROSITE" id="PS51186">
    <property type="entry name" value="GNAT"/>
    <property type="match status" value="1"/>
</dbReference>
<dbReference type="CDD" id="cd04301">
    <property type="entry name" value="NAT_SF"/>
    <property type="match status" value="1"/>
</dbReference>
<dbReference type="InterPro" id="IPR050769">
    <property type="entry name" value="NAT_camello-type"/>
</dbReference>
<dbReference type="PANTHER" id="PTHR13947">
    <property type="entry name" value="GNAT FAMILY N-ACETYLTRANSFERASE"/>
    <property type="match status" value="1"/>
</dbReference>
<feature type="domain" description="N-acetyltransferase" evidence="2">
    <location>
        <begin position="169"/>
        <end position="318"/>
    </location>
</feature>
<comment type="caution">
    <text evidence="3">The sequence shown here is derived from an EMBL/GenBank/DDBJ whole genome shotgun (WGS) entry which is preliminary data.</text>
</comment>
<dbReference type="EMBL" id="QJKB01000001">
    <property type="protein sequence ID" value="PXX46984.1"/>
    <property type="molecule type" value="Genomic_DNA"/>
</dbReference>
<dbReference type="Gene3D" id="1.10.10.10">
    <property type="entry name" value="Winged helix-like DNA-binding domain superfamily/Winged helix DNA-binding domain"/>
    <property type="match status" value="1"/>
</dbReference>
<dbReference type="RefSeq" id="WP_110253414.1">
    <property type="nucleotide sequence ID" value="NZ_QJKB01000001.1"/>
</dbReference>
<dbReference type="InterPro" id="IPR000835">
    <property type="entry name" value="HTH_MarR-typ"/>
</dbReference>
<gene>
    <name evidence="3" type="ORF">DFR42_101560</name>
</gene>
<evidence type="ECO:0000259" key="2">
    <source>
        <dbReference type="PROSITE" id="PS51186"/>
    </source>
</evidence>
<dbReference type="Gene3D" id="3.40.630.30">
    <property type="match status" value="1"/>
</dbReference>
<dbReference type="Pfam" id="PF00583">
    <property type="entry name" value="Acetyltransf_1"/>
    <property type="match status" value="1"/>
</dbReference>
<dbReference type="Pfam" id="PF01047">
    <property type="entry name" value="MarR"/>
    <property type="match status" value="1"/>
</dbReference>
<name>A0A318K111_9BURK</name>
<keyword evidence="4" id="KW-1185">Reference proteome</keyword>
<proteinExistence type="predicted"/>
<keyword evidence="1 3" id="KW-0808">Transferase</keyword>
<evidence type="ECO:0000313" key="4">
    <source>
        <dbReference type="Proteomes" id="UP000247792"/>
    </source>
</evidence>
<dbReference type="InterPro" id="IPR016181">
    <property type="entry name" value="Acyl_CoA_acyltransferase"/>
</dbReference>
<dbReference type="Proteomes" id="UP000247792">
    <property type="component" value="Unassembled WGS sequence"/>
</dbReference>
<dbReference type="AlphaFoldDB" id="A0A318K111"/>
<dbReference type="OrthoDB" id="273614at2"/>
<evidence type="ECO:0000313" key="3">
    <source>
        <dbReference type="EMBL" id="PXX46984.1"/>
    </source>
</evidence>
<sequence length="331" mass="36414">MHNSTSALPVEAIRDASRRLVRELGFMKPTLAGTRLPASAVHALIEIGDHGIHSASALCEVLQLEKSSVSRMVRKLIEAGEAMETSSQQDAREKQLALTVKGKQTLAAINQFARIQVCRALENIPSSTHGTVKEGLGLYAEALATVRKNVSLPVSTVFNDLSIQCGYCPGVLGRTIEMHAHYYSRNAGFGHFFEAKVASGMADFMGRLDAPRNQIWYAIKDGKIVATIAIDGEDLGSNIAHLRWFIVDDGLRGSGMGRRLLKEAVSFCDEQQFSEIQLWTFNGLDAARRLYEDAGFALIEELTGRQWGEEVIEQKFSRPRPITLSSSYSAE</sequence>
<dbReference type="PANTHER" id="PTHR13947:SF37">
    <property type="entry name" value="LD18367P"/>
    <property type="match status" value="1"/>
</dbReference>
<dbReference type="SUPFAM" id="SSF46785">
    <property type="entry name" value="Winged helix' DNA-binding domain"/>
    <property type="match status" value="1"/>
</dbReference>
<dbReference type="InterPro" id="IPR036388">
    <property type="entry name" value="WH-like_DNA-bd_sf"/>
</dbReference>
<reference evidence="3 4" key="1">
    <citation type="submission" date="2018-05" db="EMBL/GenBank/DDBJ databases">
        <title>Genomic Encyclopedia of Type Strains, Phase IV (KMG-IV): sequencing the most valuable type-strain genomes for metagenomic binning, comparative biology and taxonomic classification.</title>
        <authorList>
            <person name="Goeker M."/>
        </authorList>
    </citation>
    <scope>NUCLEOTIDE SEQUENCE [LARGE SCALE GENOMIC DNA]</scope>
    <source>
        <strain evidence="3 4">DSM 19792</strain>
    </source>
</reference>
<dbReference type="GO" id="GO:0003700">
    <property type="term" value="F:DNA-binding transcription factor activity"/>
    <property type="evidence" value="ECO:0007669"/>
    <property type="project" value="InterPro"/>
</dbReference>
<evidence type="ECO:0000256" key="1">
    <source>
        <dbReference type="ARBA" id="ARBA00022679"/>
    </source>
</evidence>